<dbReference type="Proteomes" id="UP001476798">
    <property type="component" value="Unassembled WGS sequence"/>
</dbReference>
<sequence length="233" mass="26123">MRRLIRCSLLVANLGCPLPWLPLSLFPFNLTFPAAQDFFIPAQLYLFHSVSTAHFPLLHPCLPPLPLHLLLCRILVWFPLAFTQSKLWADIPAPPTVPIPLPICNGCGTSSDGMMLMPSPKHGKIGYKYENSVPESIPPVGVFWDIENCSVPSGRSAEAVVQRIRSRFFQGHREAEFICVCDISKESKAVIQELNNCQVSARITVLNVLWLCALVLYPLNFYTVLSCYNRKKG</sequence>
<feature type="transmembrane region" description="Helical" evidence="1">
    <location>
        <begin position="208"/>
        <end position="228"/>
    </location>
</feature>
<evidence type="ECO:0000256" key="2">
    <source>
        <dbReference type="SAM" id="SignalP"/>
    </source>
</evidence>
<dbReference type="PANTHER" id="PTHR14379:SF3">
    <property type="entry name" value="MEIOSIS REGULATOR AND MRNA STABILITY FACTOR 1"/>
    <property type="match status" value="1"/>
</dbReference>
<proteinExistence type="predicted"/>
<feature type="chain" id="PRO_5046907345" description="NYN domain-containing protein" evidence="2">
    <location>
        <begin position="16"/>
        <end position="233"/>
    </location>
</feature>
<dbReference type="PANTHER" id="PTHR14379">
    <property type="entry name" value="LIMKAIN B LKAP"/>
    <property type="match status" value="1"/>
</dbReference>
<evidence type="ECO:0000313" key="5">
    <source>
        <dbReference type="Proteomes" id="UP001476798"/>
    </source>
</evidence>
<comment type="caution">
    <text evidence="4">The sequence shown here is derived from an EMBL/GenBank/DDBJ whole genome shotgun (WGS) entry which is preliminary data.</text>
</comment>
<feature type="domain" description="NYN" evidence="3">
    <location>
        <begin position="140"/>
        <end position="199"/>
    </location>
</feature>
<keyword evidence="5" id="KW-1185">Reference proteome</keyword>
<accession>A0ABV0MZG8</accession>
<dbReference type="InterPro" id="IPR024768">
    <property type="entry name" value="Marf1"/>
</dbReference>
<organism evidence="4 5">
    <name type="scientific">Goodea atripinnis</name>
    <dbReference type="NCBI Taxonomy" id="208336"/>
    <lineage>
        <taxon>Eukaryota</taxon>
        <taxon>Metazoa</taxon>
        <taxon>Chordata</taxon>
        <taxon>Craniata</taxon>
        <taxon>Vertebrata</taxon>
        <taxon>Euteleostomi</taxon>
        <taxon>Actinopterygii</taxon>
        <taxon>Neopterygii</taxon>
        <taxon>Teleostei</taxon>
        <taxon>Neoteleostei</taxon>
        <taxon>Acanthomorphata</taxon>
        <taxon>Ovalentaria</taxon>
        <taxon>Atherinomorphae</taxon>
        <taxon>Cyprinodontiformes</taxon>
        <taxon>Goodeidae</taxon>
        <taxon>Goodea</taxon>
    </lineage>
</organism>
<keyword evidence="2" id="KW-0732">Signal</keyword>
<reference evidence="4 5" key="1">
    <citation type="submission" date="2021-06" db="EMBL/GenBank/DDBJ databases">
        <authorList>
            <person name="Palmer J.M."/>
        </authorList>
    </citation>
    <scope>NUCLEOTIDE SEQUENCE [LARGE SCALE GENOMIC DNA]</scope>
    <source>
        <strain evidence="4 5">GA_2019</strain>
        <tissue evidence="4">Muscle</tissue>
    </source>
</reference>
<protein>
    <recommendedName>
        <fullName evidence="3">NYN domain-containing protein</fullName>
    </recommendedName>
</protein>
<dbReference type="Pfam" id="PF01936">
    <property type="entry name" value="NYN"/>
    <property type="match status" value="1"/>
</dbReference>
<keyword evidence="1" id="KW-0472">Membrane</keyword>
<keyword evidence="1" id="KW-0812">Transmembrane</keyword>
<keyword evidence="1" id="KW-1133">Transmembrane helix</keyword>
<name>A0ABV0MZG8_9TELE</name>
<evidence type="ECO:0000259" key="3">
    <source>
        <dbReference type="Pfam" id="PF01936"/>
    </source>
</evidence>
<dbReference type="InterPro" id="IPR021139">
    <property type="entry name" value="NYN"/>
</dbReference>
<dbReference type="EMBL" id="JAHRIO010020179">
    <property type="protein sequence ID" value="MEQ2164231.1"/>
    <property type="molecule type" value="Genomic_DNA"/>
</dbReference>
<evidence type="ECO:0000256" key="1">
    <source>
        <dbReference type="SAM" id="Phobius"/>
    </source>
</evidence>
<gene>
    <name evidence="4" type="ORF">GOODEAATRI_004443</name>
</gene>
<evidence type="ECO:0000313" key="4">
    <source>
        <dbReference type="EMBL" id="MEQ2164231.1"/>
    </source>
</evidence>
<feature type="signal peptide" evidence="2">
    <location>
        <begin position="1"/>
        <end position="15"/>
    </location>
</feature>